<dbReference type="GO" id="GO:0008908">
    <property type="term" value="F:isochorismatase activity"/>
    <property type="evidence" value="ECO:0007669"/>
    <property type="project" value="InterPro"/>
</dbReference>
<evidence type="ECO:0000313" key="3">
    <source>
        <dbReference type="EMBL" id="EPH43225.1"/>
    </source>
</evidence>
<dbReference type="InterPro" id="IPR016291">
    <property type="entry name" value="Isochorismatase"/>
</dbReference>
<protein>
    <submittedName>
        <fullName evidence="3">Putative Isochorismatase</fullName>
    </submittedName>
</protein>
<sequence length="240" mass="25583">MMSVSLPEIRPYPLPAAAELPAGRVDWRPDPARAALLVHDMQRYFLAPYAGAPVPEATANIARLVATARERGVPVFYTAQPGRQDPADRGLLTEFWGDGIGAVIDADPRAADIVDALAPAEADTVLVKWRYSAFQRSTFAEQLAALGRDQLLITGVYAHIGLQATAVEAFMRDVQPFLVADAAADFSRERHDQACAYVAERCGVVTTTAEALTALTSAEALTSEKARPAAKAPTPAGAAR</sequence>
<organism evidence="3 4">
    <name type="scientific">Streptomyces aurantiacus JA 4570</name>
    <dbReference type="NCBI Taxonomy" id="1286094"/>
    <lineage>
        <taxon>Bacteria</taxon>
        <taxon>Bacillati</taxon>
        <taxon>Actinomycetota</taxon>
        <taxon>Actinomycetes</taxon>
        <taxon>Kitasatosporales</taxon>
        <taxon>Streptomycetaceae</taxon>
        <taxon>Streptomyces</taxon>
        <taxon>Streptomyces aurantiacus group</taxon>
    </lineage>
</organism>
<proteinExistence type="predicted"/>
<gene>
    <name evidence="3" type="ORF">STRAU_3755</name>
</gene>
<keyword evidence="1" id="KW-0378">Hydrolase</keyword>
<comment type="caution">
    <text evidence="3">The sequence shown here is derived from an EMBL/GenBank/DDBJ whole genome shotgun (WGS) entry which is preliminary data.</text>
</comment>
<evidence type="ECO:0000259" key="2">
    <source>
        <dbReference type="Pfam" id="PF00857"/>
    </source>
</evidence>
<dbReference type="PANTHER" id="PTHR43540:SF3">
    <property type="entry name" value="ENTEROBACTIN SYNTHASE COMPONENT B"/>
    <property type="match status" value="1"/>
</dbReference>
<dbReference type="PANTHER" id="PTHR43540">
    <property type="entry name" value="PEROXYUREIDOACRYLATE/UREIDOACRYLATE AMIDOHYDROLASE-RELATED"/>
    <property type="match status" value="1"/>
</dbReference>
<dbReference type="InterPro" id="IPR036380">
    <property type="entry name" value="Isochorismatase-like_sf"/>
</dbReference>
<accession>S3ZXQ9</accession>
<keyword evidence="4" id="KW-1185">Reference proteome</keyword>
<dbReference type="Gene3D" id="3.40.50.850">
    <property type="entry name" value="Isochorismatase-like"/>
    <property type="match status" value="1"/>
</dbReference>
<dbReference type="EMBL" id="AOPZ01000176">
    <property type="protein sequence ID" value="EPH43225.1"/>
    <property type="molecule type" value="Genomic_DNA"/>
</dbReference>
<feature type="domain" description="Isochorismatase-like" evidence="2">
    <location>
        <begin position="34"/>
        <end position="210"/>
    </location>
</feature>
<dbReference type="InterPro" id="IPR050272">
    <property type="entry name" value="Isochorismatase-like_hydrls"/>
</dbReference>
<dbReference type="Pfam" id="PF00857">
    <property type="entry name" value="Isochorismatase"/>
    <property type="match status" value="1"/>
</dbReference>
<reference evidence="3 4" key="1">
    <citation type="submission" date="2013-02" db="EMBL/GenBank/DDBJ databases">
        <title>Draft Genome Sequence of Streptomyces aurantiacus, Which Produces Setomimycin.</title>
        <authorList>
            <person name="Gruening B.A."/>
            <person name="Praeg A."/>
            <person name="Erxleben A."/>
            <person name="Guenther S."/>
            <person name="Mueller M."/>
        </authorList>
    </citation>
    <scope>NUCLEOTIDE SEQUENCE [LARGE SCALE GENOMIC DNA]</scope>
    <source>
        <strain evidence="3 4">JA 4570</strain>
    </source>
</reference>
<name>S3ZXQ9_9ACTN</name>
<dbReference type="SUPFAM" id="SSF52499">
    <property type="entry name" value="Isochorismatase-like hydrolases"/>
    <property type="match status" value="1"/>
</dbReference>
<evidence type="ECO:0000313" key="4">
    <source>
        <dbReference type="Proteomes" id="UP000014629"/>
    </source>
</evidence>
<evidence type="ECO:0000256" key="1">
    <source>
        <dbReference type="ARBA" id="ARBA00022801"/>
    </source>
</evidence>
<dbReference type="InterPro" id="IPR000868">
    <property type="entry name" value="Isochorismatase-like_dom"/>
</dbReference>
<dbReference type="AlphaFoldDB" id="S3ZXQ9"/>
<dbReference type="PRINTS" id="PR01398">
    <property type="entry name" value="ISCHRISMTASE"/>
</dbReference>
<dbReference type="Proteomes" id="UP000014629">
    <property type="component" value="Unassembled WGS sequence"/>
</dbReference>
<dbReference type="PATRIC" id="fig|1286094.4.peg.3710"/>